<dbReference type="AlphaFoldDB" id="G5J296"/>
<dbReference type="InterPro" id="IPR046470">
    <property type="entry name" value="SAM_HAT_C"/>
</dbReference>
<feature type="domain" description="S-adenosyl-l-methionine hydroxide adenosyltransferase C-terminal" evidence="1">
    <location>
        <begin position="5"/>
        <end position="48"/>
    </location>
</feature>
<dbReference type="SUPFAM" id="SSF101852">
    <property type="entry name" value="Bacterial fluorinating enzyme, C-terminal domain"/>
    <property type="match status" value="1"/>
</dbReference>
<organism evidence="2 3">
    <name type="scientific">Crocosphaera watsonii WH 0003</name>
    <dbReference type="NCBI Taxonomy" id="423471"/>
    <lineage>
        <taxon>Bacteria</taxon>
        <taxon>Bacillati</taxon>
        <taxon>Cyanobacteriota</taxon>
        <taxon>Cyanophyceae</taxon>
        <taxon>Oscillatoriophycideae</taxon>
        <taxon>Chroococcales</taxon>
        <taxon>Aphanothecaceae</taxon>
        <taxon>Crocosphaera</taxon>
    </lineage>
</organism>
<dbReference type="InterPro" id="IPR023227">
    <property type="entry name" value="SAM_OH_AdoTrfase_C_sf"/>
</dbReference>
<dbReference type="Pfam" id="PF20257">
    <property type="entry name" value="SAM_HAT_C"/>
    <property type="match status" value="1"/>
</dbReference>
<dbReference type="PATRIC" id="fig|423471.3.peg.1521"/>
<gene>
    <name evidence="2" type="ORF">CWATWH0003_1629</name>
</gene>
<protein>
    <recommendedName>
        <fullName evidence="1">S-adenosyl-l-methionine hydroxide adenosyltransferase C-terminal domain-containing protein</fullName>
    </recommendedName>
</protein>
<reference evidence="2 3" key="1">
    <citation type="journal article" date="2011" name="Front. Microbiol.">
        <title>Two Strains of Crocosphaera watsonii with Highly Conserved Genomes are Distinguished by Strain-Specific Features.</title>
        <authorList>
            <person name="Bench S.R."/>
            <person name="Ilikchyan I.N."/>
            <person name="Tripp H.J."/>
            <person name="Zehr J.P."/>
        </authorList>
    </citation>
    <scope>NUCLEOTIDE SEQUENCE [LARGE SCALE GENOMIC DNA]</scope>
    <source>
        <strain evidence="2 3">WH 0003</strain>
    </source>
</reference>
<dbReference type="Proteomes" id="UP000003477">
    <property type="component" value="Unassembled WGS sequence"/>
</dbReference>
<proteinExistence type="predicted"/>
<dbReference type="Gene3D" id="2.40.30.90">
    <property type="entry name" value="Bacterial fluorinating enzyme like"/>
    <property type="match status" value="1"/>
</dbReference>
<accession>G5J296</accession>
<evidence type="ECO:0000259" key="1">
    <source>
        <dbReference type="Pfam" id="PF20257"/>
    </source>
</evidence>
<name>G5J296_CROWT</name>
<evidence type="ECO:0000313" key="2">
    <source>
        <dbReference type="EMBL" id="EHJ13713.1"/>
    </source>
</evidence>
<dbReference type="EMBL" id="AESD01000247">
    <property type="protein sequence ID" value="EHJ13713.1"/>
    <property type="molecule type" value="Genomic_DNA"/>
</dbReference>
<comment type="caution">
    <text evidence="2">The sequence shown here is derived from an EMBL/GenBank/DDBJ whole genome shotgun (WGS) entry which is preliminary data.</text>
</comment>
<evidence type="ECO:0000313" key="3">
    <source>
        <dbReference type="Proteomes" id="UP000003477"/>
    </source>
</evidence>
<sequence>MIKSGLTYSDVAPREMITLIGSHGWVEIAMNGGNAQEELDLEWGSDITVIFQF</sequence>